<dbReference type="EMBL" id="JANX01000598">
    <property type="protein sequence ID" value="KGM31107.1"/>
    <property type="molecule type" value="Genomic_DNA"/>
</dbReference>
<dbReference type="Proteomes" id="UP000029995">
    <property type="component" value="Unassembled WGS sequence"/>
</dbReference>
<name>A0A0A0D229_9PROT</name>
<dbReference type="OrthoDB" id="7357312at2"/>
<feature type="transmembrane region" description="Helical" evidence="1">
    <location>
        <begin position="69"/>
        <end position="88"/>
    </location>
</feature>
<keyword evidence="1" id="KW-0472">Membrane</keyword>
<feature type="transmembrane region" description="Helical" evidence="1">
    <location>
        <begin position="94"/>
        <end position="113"/>
    </location>
</feature>
<evidence type="ECO:0000256" key="1">
    <source>
        <dbReference type="SAM" id="Phobius"/>
    </source>
</evidence>
<comment type="caution">
    <text evidence="3">The sequence shown here is derived from an EMBL/GenBank/DDBJ whole genome shotgun (WGS) entry which is preliminary data.</text>
</comment>
<gene>
    <name evidence="3" type="ORF">P409_29140</name>
</gene>
<organism evidence="3 4">
    <name type="scientific">Inquilinus limosus MP06</name>
    <dbReference type="NCBI Taxonomy" id="1398085"/>
    <lineage>
        <taxon>Bacteria</taxon>
        <taxon>Pseudomonadati</taxon>
        <taxon>Pseudomonadota</taxon>
        <taxon>Alphaproteobacteria</taxon>
        <taxon>Rhodospirillales</taxon>
        <taxon>Rhodospirillaceae</taxon>
        <taxon>Inquilinus</taxon>
    </lineage>
</organism>
<reference evidence="3 4" key="1">
    <citation type="submission" date="2014-01" db="EMBL/GenBank/DDBJ databases">
        <title>Genome sequence determination for a cystic fibrosis isolate, Inquilinus limosus.</title>
        <authorList>
            <person name="Pino M."/>
            <person name="Di Conza J."/>
            <person name="Gutkind G."/>
        </authorList>
    </citation>
    <scope>NUCLEOTIDE SEQUENCE [LARGE SCALE GENOMIC DNA]</scope>
    <source>
        <strain evidence="3 4">MP06</strain>
    </source>
</reference>
<feature type="signal peptide" evidence="2">
    <location>
        <begin position="1"/>
        <end position="24"/>
    </location>
</feature>
<evidence type="ECO:0000313" key="3">
    <source>
        <dbReference type="EMBL" id="KGM31107.1"/>
    </source>
</evidence>
<dbReference type="RefSeq" id="WP_034846675.1">
    <property type="nucleotide sequence ID" value="NZ_JANX01000598.1"/>
</dbReference>
<keyword evidence="1" id="KW-1133">Transmembrane helix</keyword>
<dbReference type="AlphaFoldDB" id="A0A0A0D229"/>
<protein>
    <submittedName>
        <fullName evidence="3">Uncharacterized protein</fullName>
    </submittedName>
</protein>
<keyword evidence="2" id="KW-0732">Signal</keyword>
<evidence type="ECO:0000256" key="2">
    <source>
        <dbReference type="SAM" id="SignalP"/>
    </source>
</evidence>
<evidence type="ECO:0000313" key="4">
    <source>
        <dbReference type="Proteomes" id="UP000029995"/>
    </source>
</evidence>
<proteinExistence type="predicted"/>
<feature type="transmembrane region" description="Helical" evidence="1">
    <location>
        <begin position="31"/>
        <end position="48"/>
    </location>
</feature>
<keyword evidence="1" id="KW-0812">Transmembrane</keyword>
<sequence>MRRLNAAAAAAIIALLGLVSAARAQSNDLYVLGIALFVACIGIVMLLIKQHFDAREERPSRAFLPNEPESCFAITFLLGILAVVGLIMATGPELYRVGLGLFIVSVIGAGAALKRGYDLIDRGHGKDHADAH</sequence>
<accession>A0A0A0D229</accession>
<feature type="chain" id="PRO_5001968295" evidence="2">
    <location>
        <begin position="25"/>
        <end position="132"/>
    </location>
</feature>